<dbReference type="EMBL" id="PNYC01000002">
    <property type="protein sequence ID" value="PMS38047.1"/>
    <property type="molecule type" value="Genomic_DNA"/>
</dbReference>
<evidence type="ECO:0000313" key="1">
    <source>
        <dbReference type="EMBL" id="PMS38047.1"/>
    </source>
</evidence>
<gene>
    <name evidence="1" type="ORF">C0Z20_04390</name>
</gene>
<dbReference type="STRING" id="863227.GCA_000373005_00254"/>
<proteinExistence type="predicted"/>
<organism evidence="1 2">
    <name type="scientific">Trinickia symbiotica</name>
    <dbReference type="NCBI Taxonomy" id="863227"/>
    <lineage>
        <taxon>Bacteria</taxon>
        <taxon>Pseudomonadati</taxon>
        <taxon>Pseudomonadota</taxon>
        <taxon>Betaproteobacteria</taxon>
        <taxon>Burkholderiales</taxon>
        <taxon>Burkholderiaceae</taxon>
        <taxon>Trinickia</taxon>
    </lineage>
</organism>
<keyword evidence="2" id="KW-1185">Reference proteome</keyword>
<dbReference type="Proteomes" id="UP000235777">
    <property type="component" value="Unassembled WGS sequence"/>
</dbReference>
<protein>
    <submittedName>
        <fullName evidence="1">Uncharacterized protein</fullName>
    </submittedName>
</protein>
<sequence>MVTIGYARLVELLALRVRPLRTPAAISGSVNRRIDTPTQALFPRGVAIEDSIVGHLEFALRHEV</sequence>
<evidence type="ECO:0000313" key="2">
    <source>
        <dbReference type="Proteomes" id="UP000235777"/>
    </source>
</evidence>
<dbReference type="RefSeq" id="WP_018438755.1">
    <property type="nucleotide sequence ID" value="NZ_KB890164.1"/>
</dbReference>
<accession>A0A2N7X8V5</accession>
<dbReference type="AlphaFoldDB" id="A0A2N7X8V5"/>
<comment type="caution">
    <text evidence="1">The sequence shown here is derived from an EMBL/GenBank/DDBJ whole genome shotgun (WGS) entry which is preliminary data.</text>
</comment>
<name>A0A2N7X8V5_9BURK</name>
<reference evidence="1 2" key="1">
    <citation type="submission" date="2018-01" db="EMBL/GenBank/DDBJ databases">
        <title>Whole genome analyses suggest that Burkholderia sensu lato contains two further novel genera in the rhizoxinica-symbiotica group Mycetohabitans gen. nov., and Trinickia gen. nov.: implications for the evolution of diazotrophy and nodulation in the Burkholderiaceae.</title>
        <authorList>
            <person name="Estrada-de los Santos P."/>
            <person name="Palmer M."/>
            <person name="Chavez-Ramirez B."/>
            <person name="Beukes C."/>
            <person name="Steenkamp E.T."/>
            <person name="Hirsch A.M."/>
            <person name="Manyaka P."/>
            <person name="Maluk M."/>
            <person name="Lafos M."/>
            <person name="Crook M."/>
            <person name="Gross E."/>
            <person name="Simon M.F."/>
            <person name="Bueno dos Reis Junior F."/>
            <person name="Poole P.S."/>
            <person name="Venter S.N."/>
            <person name="James E.K."/>
        </authorList>
    </citation>
    <scope>NUCLEOTIDE SEQUENCE [LARGE SCALE GENOMIC DNA]</scope>
    <source>
        <strain evidence="1 2">JPY 581</strain>
    </source>
</reference>